<organism evidence="3 4">
    <name type="scientific">Terriglobus aquaticus</name>
    <dbReference type="NCBI Taxonomy" id="940139"/>
    <lineage>
        <taxon>Bacteria</taxon>
        <taxon>Pseudomonadati</taxon>
        <taxon>Acidobacteriota</taxon>
        <taxon>Terriglobia</taxon>
        <taxon>Terriglobales</taxon>
        <taxon>Acidobacteriaceae</taxon>
        <taxon>Terriglobus</taxon>
    </lineage>
</organism>
<dbReference type="InterPro" id="IPR029063">
    <property type="entry name" value="SAM-dependent_MTases_sf"/>
</dbReference>
<dbReference type="NCBIfam" id="TIGR00095">
    <property type="entry name" value="16S rRNA (guanine(966)-N(2))-methyltransferase RsmD"/>
    <property type="match status" value="1"/>
</dbReference>
<gene>
    <name evidence="3" type="primary">rsmD</name>
    <name evidence="3" type="ORF">ACK2TP_13570</name>
</gene>
<protein>
    <submittedName>
        <fullName evidence="3">16S rRNA (Guanine(966)-N(2))-methyltransferase RsmD</fullName>
        <ecNumber evidence="3">2.1.1.171</ecNumber>
    </submittedName>
</protein>
<dbReference type="CDD" id="cd02440">
    <property type="entry name" value="AdoMet_MTases"/>
    <property type="match status" value="1"/>
</dbReference>
<evidence type="ECO:0000313" key="3">
    <source>
        <dbReference type="EMBL" id="MFN2976793.1"/>
    </source>
</evidence>
<keyword evidence="2 3" id="KW-0808">Transferase</keyword>
<dbReference type="EC" id="2.1.1.171" evidence="3"/>
<reference evidence="3 4" key="1">
    <citation type="submission" date="2024-12" db="EMBL/GenBank/DDBJ databases">
        <authorList>
            <person name="Lee Y."/>
        </authorList>
    </citation>
    <scope>NUCLEOTIDE SEQUENCE [LARGE SCALE GENOMIC DNA]</scope>
    <source>
        <strain evidence="3 4">03SUJ4</strain>
    </source>
</reference>
<dbReference type="RefSeq" id="WP_263415020.1">
    <property type="nucleotide sequence ID" value="NZ_BAABBH010000001.1"/>
</dbReference>
<dbReference type="GO" id="GO:0052913">
    <property type="term" value="F:16S rRNA (guanine(966)-N(2))-methyltransferase activity"/>
    <property type="evidence" value="ECO:0007669"/>
    <property type="project" value="UniProtKB-EC"/>
</dbReference>
<dbReference type="PIRSF" id="PIRSF004553">
    <property type="entry name" value="CHP00095"/>
    <property type="match status" value="1"/>
</dbReference>
<dbReference type="PANTHER" id="PTHR43542:SF1">
    <property type="entry name" value="METHYLTRANSFERASE"/>
    <property type="match status" value="1"/>
</dbReference>
<keyword evidence="1 3" id="KW-0489">Methyltransferase</keyword>
<dbReference type="InterPro" id="IPR004398">
    <property type="entry name" value="RNA_MeTrfase_RsmD"/>
</dbReference>
<sequence>MPTSDIPSGGGVRVIAGTFRSRLLTAPRGDNTRPTSDRLRETLFNVLAPRLQDSVFVDLYAGSGAVGIEAASRGAAAVYFAETERAALSALRSNLATLGIRAEVESAGTATLLKRLLAAGRQAGIVFLDPPYEAADEYQRTLGFLGGPGSSLLQPGGIVVAEHRRQSPLPPTIGTLESYRTLKQGDAALTFFRQTEAEQSPESR</sequence>
<proteinExistence type="predicted"/>
<comment type="caution">
    <text evidence="3">The sequence shown here is derived from an EMBL/GenBank/DDBJ whole genome shotgun (WGS) entry which is preliminary data.</text>
</comment>
<dbReference type="PANTHER" id="PTHR43542">
    <property type="entry name" value="METHYLTRANSFERASE"/>
    <property type="match status" value="1"/>
</dbReference>
<dbReference type="Gene3D" id="3.40.50.150">
    <property type="entry name" value="Vaccinia Virus protein VP39"/>
    <property type="match status" value="1"/>
</dbReference>
<name>A0ABW9KNQ2_9BACT</name>
<evidence type="ECO:0000313" key="4">
    <source>
        <dbReference type="Proteomes" id="UP001634747"/>
    </source>
</evidence>
<dbReference type="Pfam" id="PF03602">
    <property type="entry name" value="Cons_hypoth95"/>
    <property type="match status" value="1"/>
</dbReference>
<dbReference type="EMBL" id="JBJYXY010000001">
    <property type="protein sequence ID" value="MFN2976793.1"/>
    <property type="molecule type" value="Genomic_DNA"/>
</dbReference>
<keyword evidence="4" id="KW-1185">Reference proteome</keyword>
<evidence type="ECO:0000256" key="2">
    <source>
        <dbReference type="ARBA" id="ARBA00022679"/>
    </source>
</evidence>
<dbReference type="SUPFAM" id="SSF53335">
    <property type="entry name" value="S-adenosyl-L-methionine-dependent methyltransferases"/>
    <property type="match status" value="1"/>
</dbReference>
<dbReference type="Proteomes" id="UP001634747">
    <property type="component" value="Unassembled WGS sequence"/>
</dbReference>
<accession>A0ABW9KNQ2</accession>
<evidence type="ECO:0000256" key="1">
    <source>
        <dbReference type="ARBA" id="ARBA00022603"/>
    </source>
</evidence>